<protein>
    <submittedName>
        <fullName evidence="1">Uncharacterized protein</fullName>
    </submittedName>
</protein>
<comment type="caution">
    <text evidence="1">The sequence shown here is derived from an EMBL/GenBank/DDBJ whole genome shotgun (WGS) entry which is preliminary data.</text>
</comment>
<evidence type="ECO:0000313" key="1">
    <source>
        <dbReference type="EMBL" id="EPS39089.1"/>
    </source>
</evidence>
<keyword evidence="2" id="KW-1185">Reference proteome</keyword>
<reference evidence="1 2" key="1">
    <citation type="journal article" date="2013" name="PLoS Genet.">
        <title>Genomic mechanisms accounting for the adaptation to parasitism in nematode-trapping fungi.</title>
        <authorList>
            <person name="Meerupati T."/>
            <person name="Andersson K.M."/>
            <person name="Friman E."/>
            <person name="Kumar D."/>
            <person name="Tunlid A."/>
            <person name="Ahren D."/>
        </authorList>
    </citation>
    <scope>NUCLEOTIDE SEQUENCE [LARGE SCALE GENOMIC DNA]</scope>
    <source>
        <strain evidence="1 2">CBS 200.50</strain>
    </source>
</reference>
<name>S8A8A4_DACHA</name>
<dbReference type="HOGENOM" id="CLU_1992552_0_0_1"/>
<accession>S8A8A4</accession>
<sequence length="125" mass="13662">MKIGSTDIKSLSLLQPRVCAVLEARSDISGGLQPRGEDVVVGATTRGVECEHIWLLGALQGENTRLGSFTTPRVSVRQDDPSRNRYISTLATVARVDCPMAYSPESKIPVPYKYDQSPLKTAQRS</sequence>
<gene>
    <name evidence="1" type="ORF">H072_7102</name>
</gene>
<dbReference type="Proteomes" id="UP000015100">
    <property type="component" value="Unassembled WGS sequence"/>
</dbReference>
<proteinExistence type="predicted"/>
<evidence type="ECO:0000313" key="2">
    <source>
        <dbReference type="Proteomes" id="UP000015100"/>
    </source>
</evidence>
<dbReference type="EMBL" id="AQGS01000489">
    <property type="protein sequence ID" value="EPS39089.1"/>
    <property type="molecule type" value="Genomic_DNA"/>
</dbReference>
<reference evidence="2" key="2">
    <citation type="submission" date="2013-04" db="EMBL/GenBank/DDBJ databases">
        <title>Genomic mechanisms accounting for the adaptation to parasitism in nematode-trapping fungi.</title>
        <authorList>
            <person name="Ahren D.G."/>
        </authorList>
    </citation>
    <scope>NUCLEOTIDE SEQUENCE [LARGE SCALE GENOMIC DNA]</scope>
    <source>
        <strain evidence="2">CBS 200.50</strain>
    </source>
</reference>
<dbReference type="AlphaFoldDB" id="S8A8A4"/>
<organism evidence="1 2">
    <name type="scientific">Dactylellina haptotyla (strain CBS 200.50)</name>
    <name type="common">Nematode-trapping fungus</name>
    <name type="synonym">Monacrosporium haptotylum</name>
    <dbReference type="NCBI Taxonomy" id="1284197"/>
    <lineage>
        <taxon>Eukaryota</taxon>
        <taxon>Fungi</taxon>
        <taxon>Dikarya</taxon>
        <taxon>Ascomycota</taxon>
        <taxon>Pezizomycotina</taxon>
        <taxon>Orbiliomycetes</taxon>
        <taxon>Orbiliales</taxon>
        <taxon>Orbiliaceae</taxon>
        <taxon>Dactylellina</taxon>
    </lineage>
</organism>